<dbReference type="GO" id="GO:0003725">
    <property type="term" value="F:double-stranded RNA binding"/>
    <property type="evidence" value="ECO:0007669"/>
    <property type="project" value="TreeGrafter"/>
</dbReference>
<dbReference type="InterPro" id="IPR044459">
    <property type="entry name" value="ADAR2_DSRM_2"/>
</dbReference>
<feature type="compositionally biased region" description="Gly residues" evidence="2">
    <location>
        <begin position="336"/>
        <end position="353"/>
    </location>
</feature>
<dbReference type="Pfam" id="PF02137">
    <property type="entry name" value="A_deamin"/>
    <property type="match status" value="1"/>
</dbReference>
<dbReference type="GO" id="GO:0006396">
    <property type="term" value="P:RNA processing"/>
    <property type="evidence" value="ECO:0007669"/>
    <property type="project" value="InterPro"/>
</dbReference>
<accession>A0A2T7PQV5</accession>
<feature type="region of interest" description="Disordered" evidence="2">
    <location>
        <begin position="1"/>
        <end position="72"/>
    </location>
</feature>
<dbReference type="InterPro" id="IPR014720">
    <property type="entry name" value="dsRBD_dom"/>
</dbReference>
<proteinExistence type="predicted"/>
<dbReference type="GO" id="GO:0006382">
    <property type="term" value="P:adenosine to inosine editing"/>
    <property type="evidence" value="ECO:0007669"/>
    <property type="project" value="TreeGrafter"/>
</dbReference>
<dbReference type="AlphaFoldDB" id="A0A2T7PQV5"/>
<feature type="domain" description="DRBM" evidence="3">
    <location>
        <begin position="230"/>
        <end position="296"/>
    </location>
</feature>
<name>A0A2T7PQV5_POMCA</name>
<dbReference type="SMART" id="SM00552">
    <property type="entry name" value="ADEAMc"/>
    <property type="match status" value="1"/>
</dbReference>
<dbReference type="STRING" id="400727.A0A2T7PQV5"/>
<protein>
    <recommendedName>
        <fullName evidence="7">Double-stranded RNA-specific editase 1</fullName>
    </recommendedName>
</protein>
<dbReference type="PANTHER" id="PTHR10910">
    <property type="entry name" value="EUKARYOTE SPECIFIC DSRNA BINDING PROTEIN"/>
    <property type="match status" value="1"/>
</dbReference>
<reference evidence="5 6" key="1">
    <citation type="submission" date="2018-04" db="EMBL/GenBank/DDBJ databases">
        <title>The genome of golden apple snail Pomacea canaliculata provides insight into stress tolerance and invasive adaptation.</title>
        <authorList>
            <person name="Liu C."/>
            <person name="Liu B."/>
            <person name="Ren Y."/>
            <person name="Zhang Y."/>
            <person name="Wang H."/>
            <person name="Li S."/>
            <person name="Jiang F."/>
            <person name="Yin L."/>
            <person name="Zhang G."/>
            <person name="Qian W."/>
            <person name="Fan W."/>
        </authorList>
    </citation>
    <scope>NUCLEOTIDE SEQUENCE [LARGE SCALE GENOMIC DNA]</scope>
    <source>
        <strain evidence="5">SZHN2017</strain>
        <tissue evidence="5">Muscle</tissue>
    </source>
</reference>
<dbReference type="Gene3D" id="3.30.160.20">
    <property type="match status" value="3"/>
</dbReference>
<dbReference type="GO" id="GO:0003726">
    <property type="term" value="F:double-stranded RNA adenosine deaminase activity"/>
    <property type="evidence" value="ECO:0007669"/>
    <property type="project" value="TreeGrafter"/>
</dbReference>
<feature type="domain" description="A to I editase" evidence="4">
    <location>
        <begin position="529"/>
        <end position="861"/>
    </location>
</feature>
<feature type="region of interest" description="Disordered" evidence="2">
    <location>
        <begin position="618"/>
        <end position="637"/>
    </location>
</feature>
<feature type="compositionally biased region" description="Basic and acidic residues" evidence="2">
    <location>
        <begin position="619"/>
        <end position="631"/>
    </location>
</feature>
<comment type="caution">
    <text evidence="5">The sequence shown here is derived from an EMBL/GenBank/DDBJ whole genome shotgun (WGS) entry which is preliminary data.</text>
</comment>
<dbReference type="Proteomes" id="UP000245119">
    <property type="component" value="Linkage Group LG2"/>
</dbReference>
<feature type="compositionally biased region" description="Basic and acidic residues" evidence="2">
    <location>
        <begin position="7"/>
        <end position="19"/>
    </location>
</feature>
<evidence type="ECO:0000256" key="2">
    <source>
        <dbReference type="SAM" id="MobiDB-lite"/>
    </source>
</evidence>
<feature type="domain" description="DRBM" evidence="3">
    <location>
        <begin position="391"/>
        <end position="454"/>
    </location>
</feature>
<keyword evidence="6" id="KW-1185">Reference proteome</keyword>
<feature type="region of interest" description="Disordered" evidence="2">
    <location>
        <begin position="153"/>
        <end position="228"/>
    </location>
</feature>
<dbReference type="SUPFAM" id="SSF54768">
    <property type="entry name" value="dsRNA-binding domain-like"/>
    <property type="match status" value="3"/>
</dbReference>
<dbReference type="PROSITE" id="PS50141">
    <property type="entry name" value="A_DEAMIN_EDITASE"/>
    <property type="match status" value="1"/>
</dbReference>
<dbReference type="InterPro" id="IPR002466">
    <property type="entry name" value="A_deamin"/>
</dbReference>
<dbReference type="CDD" id="cd19898">
    <property type="entry name" value="DSRM_RED1_rpt2"/>
    <property type="match status" value="1"/>
</dbReference>
<dbReference type="GO" id="GO:0005730">
    <property type="term" value="C:nucleolus"/>
    <property type="evidence" value="ECO:0007669"/>
    <property type="project" value="TreeGrafter"/>
</dbReference>
<evidence type="ECO:0000313" key="5">
    <source>
        <dbReference type="EMBL" id="PVD35747.1"/>
    </source>
</evidence>
<dbReference type="GO" id="GO:0005737">
    <property type="term" value="C:cytoplasm"/>
    <property type="evidence" value="ECO:0007669"/>
    <property type="project" value="TreeGrafter"/>
</dbReference>
<dbReference type="OMA" id="IFSPHES"/>
<organism evidence="5 6">
    <name type="scientific">Pomacea canaliculata</name>
    <name type="common">Golden apple snail</name>
    <dbReference type="NCBI Taxonomy" id="400727"/>
    <lineage>
        <taxon>Eukaryota</taxon>
        <taxon>Metazoa</taxon>
        <taxon>Spiralia</taxon>
        <taxon>Lophotrochozoa</taxon>
        <taxon>Mollusca</taxon>
        <taxon>Gastropoda</taxon>
        <taxon>Caenogastropoda</taxon>
        <taxon>Architaenioglossa</taxon>
        <taxon>Ampullarioidea</taxon>
        <taxon>Ampullariidae</taxon>
        <taxon>Pomacea</taxon>
    </lineage>
</organism>
<evidence type="ECO:0000256" key="1">
    <source>
        <dbReference type="PROSITE-ProRule" id="PRU00266"/>
    </source>
</evidence>
<sequence length="865" mass="93762">MDPCEDGDQKLSYHSKEENAGGMETTSEVGSLTHIAETGSGEAATVDQPSATVTCETEKDDEEDSTTQQSLKKTNKHPVMHLNELCPGASYDFLEEPGGTQTEFAVLLKVCNMSFTGRGQSKKIAKFCAAEAAMQELFGFSFDENYKTYDVTKKRRGRKRKATDAASEEVGDERAEGAGEKEEEEGEAKGPNEEGAAEDGEDTMLGKRRMDGGGGPSFSAKKRKLHGPKIPKNALMQLNEMRPGLEFRFESQTGPVHAPVFTMAVEVNGQTFRGTGTTKKKAKMMAAEAALQSFVQFRNASEAHHAMGRQVVSSGDFTDEMAEIESTSLFNDFENQGGGGGGGGSGSGSGGGSDSDAPNSESSGGGAVTNGSTRKAPRTKAHVPAQPGDKNPVMILNEMRPGVKYEFVSETGESHSKCFTMALELDGQRFQGSGRNKKVAKSRAAQAALMKVFGLDFSFEPGTQPVPGDDQQTSALSDLVCKLVLEKFGELTNNFTTPTARRKVLAGIVMTCDPESVPPEVGQEAQVICVSTGTKCINGEYMSSQGTSLNDCHAEVVARRSLLRFLYTQLQLHVAEDPQAARRSVLEPRGDGRGFCLREGVKFHLYISTAPCGDARIFSPHEREGDESDKHPNRRARGQLRTKIESGEGTIPVRSAATVQTWDGVMQGERLLTMSCSDKITRWNVLGLQGSLLGLFIEPVYLDSLVLGSLYHGDHLSRAVYSRINCLASSPELTPPFRFNRPFLSGISNPESRQPGKAPNNSVNWTLGDLALEVVNPTTGRTEQGSESRLSKHNLFALYGTIIKRLPTLVELPDPSNPPHVYGEAKAAHTRYQVLKSELFQAFHKMGLGSWVQKPLESDQFELPI</sequence>
<dbReference type="SMART" id="SM00358">
    <property type="entry name" value="DSRM"/>
    <property type="match status" value="3"/>
</dbReference>
<keyword evidence="1" id="KW-0694">RNA-binding</keyword>
<feature type="domain" description="DRBM" evidence="3">
    <location>
        <begin position="77"/>
        <end position="139"/>
    </location>
</feature>
<evidence type="ECO:0000259" key="4">
    <source>
        <dbReference type="PROSITE" id="PS50141"/>
    </source>
</evidence>
<evidence type="ECO:0000313" key="6">
    <source>
        <dbReference type="Proteomes" id="UP000245119"/>
    </source>
</evidence>
<dbReference type="PANTHER" id="PTHR10910:SF62">
    <property type="entry name" value="AT07585P-RELATED"/>
    <property type="match status" value="1"/>
</dbReference>
<dbReference type="EMBL" id="PZQS01000002">
    <property type="protein sequence ID" value="PVD35747.1"/>
    <property type="molecule type" value="Genomic_DNA"/>
</dbReference>
<gene>
    <name evidence="5" type="ORF">C0Q70_02710</name>
</gene>
<dbReference type="Pfam" id="PF00035">
    <property type="entry name" value="dsrm"/>
    <property type="match status" value="3"/>
</dbReference>
<dbReference type="PROSITE" id="PS50137">
    <property type="entry name" value="DS_RBD"/>
    <property type="match status" value="3"/>
</dbReference>
<evidence type="ECO:0000259" key="3">
    <source>
        <dbReference type="PROSITE" id="PS50137"/>
    </source>
</evidence>
<dbReference type="GO" id="GO:0008251">
    <property type="term" value="F:tRNA-specific adenosine deaminase activity"/>
    <property type="evidence" value="ECO:0007669"/>
    <property type="project" value="TreeGrafter"/>
</dbReference>
<dbReference type="FunFam" id="3.30.160.20:FF:000009">
    <property type="entry name" value="Adenosine deaminase RNA-specific B2 (inactive)"/>
    <property type="match status" value="1"/>
</dbReference>
<dbReference type="OrthoDB" id="10268011at2759"/>
<feature type="region of interest" description="Disordered" evidence="2">
    <location>
        <begin position="331"/>
        <end position="394"/>
    </location>
</feature>
<evidence type="ECO:0008006" key="7">
    <source>
        <dbReference type="Google" id="ProtNLM"/>
    </source>
</evidence>